<sequence>MVWYDIIQSLYDYLKAIAPTRHIACGALEPGDVDLSADANGLSGAIFLIRDREYDEKIHHGGEGVVTFYVENWVRSDNPDPLDGYTALSAQEASFREVLTTWFYAQQQVDTNTVNADLINLEIDETIGDADSRRPILGSRTTVQVTWSKRT</sequence>
<evidence type="ECO:0000313" key="1">
    <source>
        <dbReference type="EMBL" id="MPL91403.1"/>
    </source>
</evidence>
<gene>
    <name evidence="1" type="ORF">SDC9_37471</name>
</gene>
<dbReference type="EMBL" id="VSSQ01000328">
    <property type="protein sequence ID" value="MPL91403.1"/>
    <property type="molecule type" value="Genomic_DNA"/>
</dbReference>
<reference evidence="1" key="1">
    <citation type="submission" date="2019-08" db="EMBL/GenBank/DDBJ databases">
        <authorList>
            <person name="Kucharzyk K."/>
            <person name="Murdoch R.W."/>
            <person name="Higgins S."/>
            <person name="Loffler F."/>
        </authorList>
    </citation>
    <scope>NUCLEOTIDE SEQUENCE</scope>
</reference>
<accession>A0A644VLE7</accession>
<organism evidence="1">
    <name type="scientific">bioreactor metagenome</name>
    <dbReference type="NCBI Taxonomy" id="1076179"/>
    <lineage>
        <taxon>unclassified sequences</taxon>
        <taxon>metagenomes</taxon>
        <taxon>ecological metagenomes</taxon>
    </lineage>
</organism>
<proteinExistence type="predicted"/>
<name>A0A644VLE7_9ZZZZ</name>
<comment type="caution">
    <text evidence="1">The sequence shown here is derived from an EMBL/GenBank/DDBJ whole genome shotgun (WGS) entry which is preliminary data.</text>
</comment>
<protein>
    <submittedName>
        <fullName evidence="1">Uncharacterized protein</fullName>
    </submittedName>
</protein>
<dbReference type="AlphaFoldDB" id="A0A644VLE7"/>